<gene>
    <name evidence="7" type="primary">LOC107410898</name>
</gene>
<dbReference type="Pfam" id="PF00201">
    <property type="entry name" value="UDPGT"/>
    <property type="match status" value="1"/>
</dbReference>
<evidence type="ECO:0000256" key="1">
    <source>
        <dbReference type="ARBA" id="ARBA00009995"/>
    </source>
</evidence>
<dbReference type="GO" id="GO:0080043">
    <property type="term" value="F:quercetin 3-O-glucosyltransferase activity"/>
    <property type="evidence" value="ECO:0007669"/>
    <property type="project" value="TreeGrafter"/>
</dbReference>
<dbReference type="AlphaFoldDB" id="A0A6P3ZGK5"/>
<dbReference type="Proteomes" id="UP001652623">
    <property type="component" value="Chromosome 10"/>
</dbReference>
<dbReference type="EC" id="2.4.1.-" evidence="5"/>
<dbReference type="PANTHER" id="PTHR11926:SF1494">
    <property type="entry name" value="FLAVONOL 3-O-GLUCOSYLTRANSFERASE UGT76E12-RELATED"/>
    <property type="match status" value="1"/>
</dbReference>
<dbReference type="FunFam" id="3.40.50.2000:FF:000120">
    <property type="entry name" value="UDP-glycosyltransferase 76C1"/>
    <property type="match status" value="1"/>
</dbReference>
<keyword evidence="3 4" id="KW-0808">Transferase</keyword>
<dbReference type="FunFam" id="3.40.50.2000:FF:000040">
    <property type="entry name" value="UDP-glycosyltransferase 76C1"/>
    <property type="match status" value="1"/>
</dbReference>
<comment type="similarity">
    <text evidence="1 4">Belongs to the UDP-glycosyltransferase family.</text>
</comment>
<dbReference type="Gene3D" id="3.40.50.2000">
    <property type="entry name" value="Glycogen Phosphorylase B"/>
    <property type="match status" value="2"/>
</dbReference>
<evidence type="ECO:0000313" key="7">
    <source>
        <dbReference type="RefSeq" id="XP_015873866.1"/>
    </source>
</evidence>
<dbReference type="CDD" id="cd03784">
    <property type="entry name" value="GT1_Gtf-like"/>
    <property type="match status" value="1"/>
</dbReference>
<evidence type="ECO:0000256" key="5">
    <source>
        <dbReference type="RuleBase" id="RU362057"/>
    </source>
</evidence>
<keyword evidence="6" id="KW-1185">Reference proteome</keyword>
<dbReference type="FunCoup" id="A0A6P3ZGK5">
    <property type="interactions" value="313"/>
</dbReference>
<dbReference type="SMR" id="A0A6P3ZGK5"/>
<sequence>MRNETWHGERRRRRLVLVPCPYQGHITPMLQLGTILYSRGFSITISHAIFNSPVPKTHPHFRFVPIPDGLSESDISSGDITHILSTINENCKLSFLHLMESQEDEIVCIIFDEHMYFAEAVATKLKLPTIILRTTSSATFLARFALLGLKAEGYIPCQDSISNDMVPKLHPLRFKDLPLPKSPDFKRAAQLVLDSYTIRNSSAVIWNTMDCLEQTCLMQIQQECPVPIFPVGPIHKIAQPTSSSLLKEDSSCIAWLDKQSRNSVVYVSLGSIASLGEKEIAEMAWGLANSEQLFLWVVRSDSIPGSNWTEILPKGFKDGLGEKGCIVKWAPQKEVLAHEAVGGFLSHCGWNSTLESISQGVPLICKPCFGDQRVNARYVCHEWKVGVELEKIERGEVERAVRKVIVDDEGKEMRERARDLKEKVEVSTRKGGSSYNYLNEVVDLIMSF</sequence>
<dbReference type="SUPFAM" id="SSF53756">
    <property type="entry name" value="UDP-Glycosyltransferase/glycogen phosphorylase"/>
    <property type="match status" value="1"/>
</dbReference>
<evidence type="ECO:0000313" key="6">
    <source>
        <dbReference type="Proteomes" id="UP001652623"/>
    </source>
</evidence>
<keyword evidence="2 4" id="KW-0328">Glycosyltransferase</keyword>
<proteinExistence type="inferred from homology"/>
<dbReference type="PANTHER" id="PTHR11926">
    <property type="entry name" value="GLUCOSYL/GLUCURONOSYL TRANSFERASES"/>
    <property type="match status" value="1"/>
</dbReference>
<dbReference type="KEGG" id="zju:107410898"/>
<evidence type="ECO:0000256" key="3">
    <source>
        <dbReference type="ARBA" id="ARBA00022679"/>
    </source>
</evidence>
<dbReference type="InterPro" id="IPR002213">
    <property type="entry name" value="UDP_glucos_trans"/>
</dbReference>
<dbReference type="RefSeq" id="XP_015873866.1">
    <property type="nucleotide sequence ID" value="XM_016018380.3"/>
</dbReference>
<evidence type="ECO:0000256" key="2">
    <source>
        <dbReference type="ARBA" id="ARBA00022676"/>
    </source>
</evidence>
<dbReference type="InParanoid" id="A0A6P3ZGK5"/>
<dbReference type="GO" id="GO:0080044">
    <property type="term" value="F:quercetin 7-O-glucosyltransferase activity"/>
    <property type="evidence" value="ECO:0007669"/>
    <property type="project" value="TreeGrafter"/>
</dbReference>
<reference evidence="7" key="1">
    <citation type="submission" date="2025-08" db="UniProtKB">
        <authorList>
            <consortium name="RefSeq"/>
        </authorList>
    </citation>
    <scope>IDENTIFICATION</scope>
    <source>
        <tissue evidence="7">Seedling</tissue>
    </source>
</reference>
<dbReference type="InterPro" id="IPR035595">
    <property type="entry name" value="UDP_glycos_trans_CS"/>
</dbReference>
<name>A0A6P3ZGK5_ZIZJJ</name>
<organism evidence="6 7">
    <name type="scientific">Ziziphus jujuba</name>
    <name type="common">Chinese jujube</name>
    <name type="synonym">Ziziphus sativa</name>
    <dbReference type="NCBI Taxonomy" id="326968"/>
    <lineage>
        <taxon>Eukaryota</taxon>
        <taxon>Viridiplantae</taxon>
        <taxon>Streptophyta</taxon>
        <taxon>Embryophyta</taxon>
        <taxon>Tracheophyta</taxon>
        <taxon>Spermatophyta</taxon>
        <taxon>Magnoliopsida</taxon>
        <taxon>eudicotyledons</taxon>
        <taxon>Gunneridae</taxon>
        <taxon>Pentapetalae</taxon>
        <taxon>rosids</taxon>
        <taxon>fabids</taxon>
        <taxon>Rosales</taxon>
        <taxon>Rhamnaceae</taxon>
        <taxon>Paliureae</taxon>
        <taxon>Ziziphus</taxon>
    </lineage>
</organism>
<dbReference type="PROSITE" id="PS00375">
    <property type="entry name" value="UDPGT"/>
    <property type="match status" value="1"/>
</dbReference>
<dbReference type="GeneID" id="107410898"/>
<evidence type="ECO:0000256" key="4">
    <source>
        <dbReference type="RuleBase" id="RU003718"/>
    </source>
</evidence>
<accession>A0A6P3ZGK5</accession>
<protein>
    <recommendedName>
        <fullName evidence="5">Glycosyltransferase</fullName>
        <ecNumber evidence="5">2.4.1.-</ecNumber>
    </recommendedName>
</protein>